<reference evidence="1 2" key="1">
    <citation type="journal article" date="2019" name="Commun. Biol.">
        <title>The bagworm genome reveals a unique fibroin gene that provides high tensile strength.</title>
        <authorList>
            <person name="Kono N."/>
            <person name="Nakamura H."/>
            <person name="Ohtoshi R."/>
            <person name="Tomita M."/>
            <person name="Numata K."/>
            <person name="Arakawa K."/>
        </authorList>
    </citation>
    <scope>NUCLEOTIDE SEQUENCE [LARGE SCALE GENOMIC DNA]</scope>
</reference>
<dbReference type="EMBL" id="BGZK01000050">
    <property type="protein sequence ID" value="GBP12186.1"/>
    <property type="molecule type" value="Genomic_DNA"/>
</dbReference>
<comment type="caution">
    <text evidence="1">The sequence shown here is derived from an EMBL/GenBank/DDBJ whole genome shotgun (WGS) entry which is preliminary data.</text>
</comment>
<evidence type="ECO:0000313" key="1">
    <source>
        <dbReference type="EMBL" id="GBP12186.1"/>
    </source>
</evidence>
<keyword evidence="2" id="KW-1185">Reference proteome</keyword>
<sequence>MTEMLIGNRWASICGGCRDQTTLMISNPMVDRRVMGAKPTVTLKREPRGYGELLAEIDSDRLCGPVKSAIEVGRSGPRGGGNQWRDGGGVVRRAVASARAPGLFHHARGALSGPERHVNQSSNQNLVRQTTPRCEVAYHLIDRYFRFSGRAVKSPAA</sequence>
<accession>A0A4C1TD99</accession>
<evidence type="ECO:0000313" key="2">
    <source>
        <dbReference type="Proteomes" id="UP000299102"/>
    </source>
</evidence>
<protein>
    <submittedName>
        <fullName evidence="1">Uncharacterized protein</fullName>
    </submittedName>
</protein>
<dbReference type="Proteomes" id="UP000299102">
    <property type="component" value="Unassembled WGS sequence"/>
</dbReference>
<organism evidence="1 2">
    <name type="scientific">Eumeta variegata</name>
    <name type="common">Bagworm moth</name>
    <name type="synonym">Eumeta japonica</name>
    <dbReference type="NCBI Taxonomy" id="151549"/>
    <lineage>
        <taxon>Eukaryota</taxon>
        <taxon>Metazoa</taxon>
        <taxon>Ecdysozoa</taxon>
        <taxon>Arthropoda</taxon>
        <taxon>Hexapoda</taxon>
        <taxon>Insecta</taxon>
        <taxon>Pterygota</taxon>
        <taxon>Neoptera</taxon>
        <taxon>Endopterygota</taxon>
        <taxon>Lepidoptera</taxon>
        <taxon>Glossata</taxon>
        <taxon>Ditrysia</taxon>
        <taxon>Tineoidea</taxon>
        <taxon>Psychidae</taxon>
        <taxon>Oiketicinae</taxon>
        <taxon>Eumeta</taxon>
    </lineage>
</organism>
<name>A0A4C1TD99_EUMVA</name>
<dbReference type="AlphaFoldDB" id="A0A4C1TD99"/>
<gene>
    <name evidence="1" type="ORF">EVAR_6366_1</name>
</gene>
<proteinExistence type="predicted"/>